<evidence type="ECO:0000313" key="3">
    <source>
        <dbReference type="WBParaSite" id="ALUE_0000652001-mRNA-1"/>
    </source>
</evidence>
<protein>
    <submittedName>
        <fullName evidence="3">Uncharacterized protein</fullName>
    </submittedName>
</protein>
<name>A0A9J2P9D8_ASCLU</name>
<evidence type="ECO:0000256" key="1">
    <source>
        <dbReference type="SAM" id="MobiDB-lite"/>
    </source>
</evidence>
<proteinExistence type="predicted"/>
<dbReference type="WBParaSite" id="ALUE_0000652001-mRNA-1">
    <property type="protein sequence ID" value="ALUE_0000652001-mRNA-1"/>
    <property type="gene ID" value="ALUE_0000652001"/>
</dbReference>
<feature type="region of interest" description="Disordered" evidence="1">
    <location>
        <begin position="1"/>
        <end position="23"/>
    </location>
</feature>
<keyword evidence="2" id="KW-1185">Reference proteome</keyword>
<organism evidence="2 3">
    <name type="scientific">Ascaris lumbricoides</name>
    <name type="common">Giant roundworm</name>
    <dbReference type="NCBI Taxonomy" id="6252"/>
    <lineage>
        <taxon>Eukaryota</taxon>
        <taxon>Metazoa</taxon>
        <taxon>Ecdysozoa</taxon>
        <taxon>Nematoda</taxon>
        <taxon>Chromadorea</taxon>
        <taxon>Rhabditida</taxon>
        <taxon>Spirurina</taxon>
        <taxon>Ascaridomorpha</taxon>
        <taxon>Ascaridoidea</taxon>
        <taxon>Ascarididae</taxon>
        <taxon>Ascaris</taxon>
    </lineage>
</organism>
<accession>A0A9J2P9D8</accession>
<reference evidence="3" key="1">
    <citation type="submission" date="2023-03" db="UniProtKB">
        <authorList>
            <consortium name="WormBaseParasite"/>
        </authorList>
    </citation>
    <scope>IDENTIFICATION</scope>
</reference>
<dbReference type="Proteomes" id="UP000036681">
    <property type="component" value="Unplaced"/>
</dbReference>
<evidence type="ECO:0000313" key="2">
    <source>
        <dbReference type="Proteomes" id="UP000036681"/>
    </source>
</evidence>
<sequence length="102" mass="11545">HKRINAPCPTTPADEPSPTSRRPFRSVTILSSVFHIRIRFTTLNRRCGRQYSQCAFPTIETIHTGILASPTPLSSFKLYISGVSAFLTRFFAYSLLSLCYFI</sequence>
<dbReference type="AlphaFoldDB" id="A0A9J2P9D8"/>